<evidence type="ECO:0000313" key="3">
    <source>
        <dbReference type="Proteomes" id="UP000002866"/>
    </source>
</evidence>
<dbReference type="Proteomes" id="UP000002866">
    <property type="component" value="Chromosome 5"/>
</dbReference>
<feature type="region of interest" description="Disordered" evidence="1">
    <location>
        <begin position="53"/>
        <end position="141"/>
    </location>
</feature>
<dbReference type="AlphaFoldDB" id="I2H4S9"/>
<reference evidence="2 3" key="1">
    <citation type="journal article" date="2011" name="Proc. Natl. Acad. Sci. U.S.A.">
        <title>Evolutionary erosion of yeast sex chromosomes by mating-type switching accidents.</title>
        <authorList>
            <person name="Gordon J.L."/>
            <person name="Armisen D."/>
            <person name="Proux-Wera E."/>
            <person name="Oheigeartaigh S.S."/>
            <person name="Byrne K.P."/>
            <person name="Wolfe K.H."/>
        </authorList>
    </citation>
    <scope>NUCLEOTIDE SEQUENCE [LARGE SCALE GENOMIC DNA]</scope>
    <source>
        <strain evidence="3">ATCC 34711 / CBS 6284 / DSM 70876 / NBRC 10599 / NRRL Y-10934 / UCD 77-7</strain>
    </source>
</reference>
<name>I2H4S9_HENB6</name>
<dbReference type="HOGENOM" id="CLU_1587600_0_0_1"/>
<dbReference type="KEGG" id="tbl:TBLA_0E03270"/>
<organism evidence="2 3">
    <name type="scientific">Henningerozyma blattae (strain ATCC 34711 / CBS 6284 / DSM 70876 / NBRC 10599 / NRRL Y-10934 / UCD 77-7)</name>
    <name type="common">Yeast</name>
    <name type="synonym">Tetrapisispora blattae</name>
    <dbReference type="NCBI Taxonomy" id="1071380"/>
    <lineage>
        <taxon>Eukaryota</taxon>
        <taxon>Fungi</taxon>
        <taxon>Dikarya</taxon>
        <taxon>Ascomycota</taxon>
        <taxon>Saccharomycotina</taxon>
        <taxon>Saccharomycetes</taxon>
        <taxon>Saccharomycetales</taxon>
        <taxon>Saccharomycetaceae</taxon>
        <taxon>Henningerozyma</taxon>
    </lineage>
</organism>
<evidence type="ECO:0000256" key="1">
    <source>
        <dbReference type="SAM" id="MobiDB-lite"/>
    </source>
</evidence>
<dbReference type="RefSeq" id="XP_004180900.1">
    <property type="nucleotide sequence ID" value="XM_004180852.1"/>
</dbReference>
<sequence>MTGGYRDSYFAVQHLAMAHQSEYMAWLQDELPEELPATFLEPPMQYGDGLLDDILDGPATEGAGNPGNNGDLSVGNHGSGPHNDMYARATEGEASRTAATSGNSTGSVHHSMNNSGPNNNHGVGTEGNSNDGHTAMHLTGRGSFPPRGYGWTWTQLAELPEHAELANP</sequence>
<dbReference type="GeneID" id="14496454"/>
<protein>
    <submittedName>
        <fullName evidence="2">Uncharacterized protein</fullName>
    </submittedName>
</protein>
<keyword evidence="3" id="KW-1185">Reference proteome</keyword>
<dbReference type="InParanoid" id="I2H4S9"/>
<accession>I2H4S9</accession>
<gene>
    <name evidence="2" type="primary">TBLA0E03270</name>
    <name evidence="2" type="ORF">TBLA_0E03270</name>
</gene>
<feature type="compositionally biased region" description="Polar residues" evidence="1">
    <location>
        <begin position="97"/>
        <end position="132"/>
    </location>
</feature>
<evidence type="ECO:0000313" key="2">
    <source>
        <dbReference type="EMBL" id="CCH61381.1"/>
    </source>
</evidence>
<dbReference type="EMBL" id="HE806320">
    <property type="protein sequence ID" value="CCH61381.1"/>
    <property type="molecule type" value="Genomic_DNA"/>
</dbReference>
<proteinExistence type="predicted"/>